<keyword evidence="5 8" id="KW-1133">Transmembrane helix</keyword>
<dbReference type="Pfam" id="PF00892">
    <property type="entry name" value="EamA"/>
    <property type="match status" value="2"/>
</dbReference>
<evidence type="ECO:0000256" key="1">
    <source>
        <dbReference type="ARBA" id="ARBA00004651"/>
    </source>
</evidence>
<evidence type="ECO:0000259" key="9">
    <source>
        <dbReference type="Pfam" id="PF00892"/>
    </source>
</evidence>
<dbReference type="EMBL" id="VYKK01000008">
    <property type="protein sequence ID" value="KAA9005475.1"/>
    <property type="molecule type" value="Genomic_DNA"/>
</dbReference>
<comment type="similarity">
    <text evidence="2">Belongs to the EamA transporter family.</text>
</comment>
<comment type="subcellular location">
    <subcellularLocation>
        <location evidence="1">Cell membrane</location>
        <topology evidence="1">Multi-pass membrane protein</topology>
    </subcellularLocation>
</comment>
<feature type="domain" description="EamA" evidence="9">
    <location>
        <begin position="8"/>
        <end position="145"/>
    </location>
</feature>
<organism evidence="10 11">
    <name type="scientific">Paenibacillus spiritus</name>
    <dbReference type="NCBI Taxonomy" id="2496557"/>
    <lineage>
        <taxon>Bacteria</taxon>
        <taxon>Bacillati</taxon>
        <taxon>Bacillota</taxon>
        <taxon>Bacilli</taxon>
        <taxon>Bacillales</taxon>
        <taxon>Paenibacillaceae</taxon>
        <taxon>Paenibacillus</taxon>
    </lineage>
</organism>
<feature type="transmembrane region" description="Helical" evidence="8">
    <location>
        <begin position="187"/>
        <end position="205"/>
    </location>
</feature>
<evidence type="ECO:0000313" key="10">
    <source>
        <dbReference type="EMBL" id="KAA9005475.1"/>
    </source>
</evidence>
<evidence type="ECO:0000313" key="11">
    <source>
        <dbReference type="Proteomes" id="UP000367750"/>
    </source>
</evidence>
<accession>A0A5J5GBI0</accession>
<protein>
    <submittedName>
        <fullName evidence="10">EamA family transporter</fullName>
    </submittedName>
</protein>
<keyword evidence="6 8" id="KW-0472">Membrane</keyword>
<dbReference type="PANTHER" id="PTHR32322:SF18">
    <property type="entry name" value="S-ADENOSYLMETHIONINE_S-ADENOSYLHOMOCYSTEINE TRANSPORTER"/>
    <property type="match status" value="1"/>
</dbReference>
<name>A0A5J5GBI0_9BACL</name>
<evidence type="ECO:0000256" key="4">
    <source>
        <dbReference type="ARBA" id="ARBA00022692"/>
    </source>
</evidence>
<dbReference type="PANTHER" id="PTHR32322">
    <property type="entry name" value="INNER MEMBRANE TRANSPORTER"/>
    <property type="match status" value="1"/>
</dbReference>
<feature type="domain" description="EamA" evidence="9">
    <location>
        <begin position="160"/>
        <end position="290"/>
    </location>
</feature>
<sequence length="323" mass="35167">MQDSKKVGRLFAILGGACWALSGVCGQYLFQYQQLTSEWLVSVRLLSAGALLLILLILKGQPVLAVWKERNNRIDMLIFAILGTALCQYSYFSSVATSNAATSTFISYTSPIFIIFYTLIGTRRKPAIFEVIAVCLILAGIFVVATHGNIHSLSISRESLIWGLVSAASFGIYSTQPQRLMNKMGTLVVSAWGMLVGGAVLFLIFRPWHSSGIHSTQAYMAMGAIIFIGTLLSYTLYLEGVKRIGATQGSLLSSVEPVIATILSAVWLHETFEIIDLVGFGLILSTVIVLAKAPHGKVETRPRRSKRRSEPARGMTSRGDAPS</sequence>
<evidence type="ECO:0000256" key="6">
    <source>
        <dbReference type="ARBA" id="ARBA00023136"/>
    </source>
</evidence>
<dbReference type="InterPro" id="IPR037185">
    <property type="entry name" value="EmrE-like"/>
</dbReference>
<feature type="transmembrane region" description="Helical" evidence="8">
    <location>
        <begin position="74"/>
        <end position="92"/>
    </location>
</feature>
<dbReference type="RefSeq" id="WP_150457788.1">
    <property type="nucleotide sequence ID" value="NZ_VYKK01000008.1"/>
</dbReference>
<feature type="transmembrane region" description="Helical" evidence="8">
    <location>
        <begin position="127"/>
        <end position="147"/>
    </location>
</feature>
<dbReference type="InterPro" id="IPR050638">
    <property type="entry name" value="AA-Vitamin_Transporters"/>
</dbReference>
<reference evidence="10 11" key="1">
    <citation type="submission" date="2019-09" db="EMBL/GenBank/DDBJ databases">
        <title>Bacillus ochoae sp. nov., Paenibacillus whitsoniae sp. nov., Paenibacillus spiritus sp. nov. Isolated from the Mars Exploration Rover during spacecraft assembly.</title>
        <authorList>
            <person name="Seuylemezian A."/>
            <person name="Vaishampayan P."/>
        </authorList>
    </citation>
    <scope>NUCLEOTIDE SEQUENCE [LARGE SCALE GENOMIC DNA]</scope>
    <source>
        <strain evidence="10 11">MER_111</strain>
    </source>
</reference>
<feature type="transmembrane region" description="Helical" evidence="8">
    <location>
        <begin position="249"/>
        <end position="268"/>
    </location>
</feature>
<dbReference type="AlphaFoldDB" id="A0A5J5GBI0"/>
<feature type="transmembrane region" description="Helical" evidence="8">
    <location>
        <begin position="217"/>
        <end position="237"/>
    </location>
</feature>
<evidence type="ECO:0000256" key="3">
    <source>
        <dbReference type="ARBA" id="ARBA00022475"/>
    </source>
</evidence>
<feature type="transmembrane region" description="Helical" evidence="8">
    <location>
        <begin position="274"/>
        <end position="293"/>
    </location>
</feature>
<gene>
    <name evidence="10" type="ORF">F4V43_08380</name>
</gene>
<evidence type="ECO:0000256" key="8">
    <source>
        <dbReference type="SAM" id="Phobius"/>
    </source>
</evidence>
<dbReference type="GO" id="GO:0005886">
    <property type="term" value="C:plasma membrane"/>
    <property type="evidence" value="ECO:0007669"/>
    <property type="project" value="UniProtKB-SubCell"/>
</dbReference>
<evidence type="ECO:0000256" key="2">
    <source>
        <dbReference type="ARBA" id="ARBA00007362"/>
    </source>
</evidence>
<dbReference type="InterPro" id="IPR000620">
    <property type="entry name" value="EamA_dom"/>
</dbReference>
<proteinExistence type="inferred from homology"/>
<keyword evidence="3" id="KW-1003">Cell membrane</keyword>
<keyword evidence="4 8" id="KW-0812">Transmembrane</keyword>
<keyword evidence="11" id="KW-1185">Reference proteome</keyword>
<feature type="transmembrane region" description="Helical" evidence="8">
    <location>
        <begin position="98"/>
        <end position="120"/>
    </location>
</feature>
<feature type="transmembrane region" description="Helical" evidence="8">
    <location>
        <begin position="45"/>
        <end position="67"/>
    </location>
</feature>
<feature type="transmembrane region" description="Helical" evidence="8">
    <location>
        <begin position="159"/>
        <end position="175"/>
    </location>
</feature>
<feature type="region of interest" description="Disordered" evidence="7">
    <location>
        <begin position="297"/>
        <end position="323"/>
    </location>
</feature>
<dbReference type="Proteomes" id="UP000367750">
    <property type="component" value="Unassembled WGS sequence"/>
</dbReference>
<dbReference type="SUPFAM" id="SSF103481">
    <property type="entry name" value="Multidrug resistance efflux transporter EmrE"/>
    <property type="match status" value="2"/>
</dbReference>
<evidence type="ECO:0000256" key="7">
    <source>
        <dbReference type="SAM" id="MobiDB-lite"/>
    </source>
</evidence>
<evidence type="ECO:0000256" key="5">
    <source>
        <dbReference type="ARBA" id="ARBA00022989"/>
    </source>
</evidence>
<dbReference type="OrthoDB" id="9810818at2"/>
<comment type="caution">
    <text evidence="10">The sequence shown here is derived from an EMBL/GenBank/DDBJ whole genome shotgun (WGS) entry which is preliminary data.</text>
</comment>